<dbReference type="Gene3D" id="3.90.550.10">
    <property type="entry name" value="Spore Coat Polysaccharide Biosynthesis Protein SpsA, Chain A"/>
    <property type="match status" value="1"/>
</dbReference>
<dbReference type="PANTHER" id="PTHR43179:SF7">
    <property type="entry name" value="RHAMNOSYLTRANSFERASE WBBL"/>
    <property type="match status" value="1"/>
</dbReference>
<dbReference type="Proteomes" id="UP000198925">
    <property type="component" value="Unassembled WGS sequence"/>
</dbReference>
<dbReference type="Pfam" id="PF00535">
    <property type="entry name" value="Glycos_transf_2"/>
    <property type="match status" value="1"/>
</dbReference>
<dbReference type="SUPFAM" id="SSF53448">
    <property type="entry name" value="Nucleotide-diphospho-sugar transferases"/>
    <property type="match status" value="1"/>
</dbReference>
<dbReference type="Gene3D" id="3.40.50.2000">
    <property type="entry name" value="Glycogen Phosphorylase B"/>
    <property type="match status" value="1"/>
</dbReference>
<dbReference type="InterPro" id="IPR001173">
    <property type="entry name" value="Glyco_trans_2-like"/>
</dbReference>
<keyword evidence="2" id="KW-0808">Transferase</keyword>
<dbReference type="AlphaFoldDB" id="A0A1G7BXS2"/>
<dbReference type="CDD" id="cd03801">
    <property type="entry name" value="GT4_PimA-like"/>
    <property type="match status" value="1"/>
</dbReference>
<dbReference type="GO" id="GO:0016740">
    <property type="term" value="F:transferase activity"/>
    <property type="evidence" value="ECO:0007669"/>
    <property type="project" value="UniProtKB-KW"/>
</dbReference>
<organism evidence="2 3">
    <name type="scientific">Belnapia rosea</name>
    <dbReference type="NCBI Taxonomy" id="938405"/>
    <lineage>
        <taxon>Bacteria</taxon>
        <taxon>Pseudomonadati</taxon>
        <taxon>Pseudomonadota</taxon>
        <taxon>Alphaproteobacteria</taxon>
        <taxon>Acetobacterales</taxon>
        <taxon>Roseomonadaceae</taxon>
        <taxon>Belnapia</taxon>
    </lineage>
</organism>
<evidence type="ECO:0000313" key="2">
    <source>
        <dbReference type="EMBL" id="SDE31898.1"/>
    </source>
</evidence>
<dbReference type="STRING" id="938405.SAMN02927895_05540"/>
<name>A0A1G7BXS2_9PROT</name>
<dbReference type="Pfam" id="PF13692">
    <property type="entry name" value="Glyco_trans_1_4"/>
    <property type="match status" value="1"/>
</dbReference>
<accession>A0A1G7BXS2</accession>
<evidence type="ECO:0000259" key="1">
    <source>
        <dbReference type="Pfam" id="PF00535"/>
    </source>
</evidence>
<dbReference type="PANTHER" id="PTHR43179">
    <property type="entry name" value="RHAMNOSYLTRANSFERASE WBBL"/>
    <property type="match status" value="1"/>
</dbReference>
<dbReference type="InterPro" id="IPR029044">
    <property type="entry name" value="Nucleotide-diphossugar_trans"/>
</dbReference>
<dbReference type="CDD" id="cd04186">
    <property type="entry name" value="GT_2_like_c"/>
    <property type="match status" value="1"/>
</dbReference>
<dbReference type="EMBL" id="FMZX01000028">
    <property type="protein sequence ID" value="SDE31898.1"/>
    <property type="molecule type" value="Genomic_DNA"/>
</dbReference>
<feature type="domain" description="Glycosyltransferase 2-like" evidence="1">
    <location>
        <begin position="317"/>
        <end position="452"/>
    </location>
</feature>
<dbReference type="RefSeq" id="WP_090665011.1">
    <property type="nucleotide sequence ID" value="NZ_FMZX01000028.1"/>
</dbReference>
<evidence type="ECO:0000313" key="3">
    <source>
        <dbReference type="Proteomes" id="UP000198925"/>
    </source>
</evidence>
<protein>
    <submittedName>
        <fullName evidence="2">Glycosyltransferase, GT2 family</fullName>
    </submittedName>
</protein>
<gene>
    <name evidence="2" type="ORF">SAMN04487779_10288</name>
</gene>
<proteinExistence type="predicted"/>
<sequence length="952" mass="104487">MDGFSAAPGVIDTAPAGDVLNCLQPILDGKAVAVWGGDAEGCREALCTAAGIRRAPRRRWTKGEVLICLDPGRATEFCRLPITAAALAAGDLVVALSDMPRLPEAPEAAHAARYACRLVRGAIVQDSRFPRSRVLTAQRPVIAPAPDFHILMWSSEPLPALASGLHECNGPGEVSVLGAGPEMGLDRVERPVAGAVALANRLLKVEDRTLELRREIRALKARLAERGGAGPAAASHLDAAAARHSWPLAETPGRDPAALGLYDRRPDDAAILAAQAGLEFMEAHGLLGQAPDFGRAVGTLNAMPRALRLEAEAPDVSIVIPIYGQLPYTLNCLHSLFMHRSRYSAEVIVIDDCSPDRSTEEHVPHIAGVRFHRQERNGGFIQSCNTGGALAKGRYVLMLNNDTRVVDEWLDELIDGFSLFPRAGLVGSKMLYPDGSLQEAGGIVWRDGGAWNYGRNDDPNDPRYCFARQVDYISGCSVVLRKDVWDELGGFDPHYAPAYAEDVDLCQRVISRGLEVWFQPRSRVVHYEGRTSGTSTSGGVKAYQVTNLRKLFLRWRDRFENFRRNAEAPYLERERHVRKRILFIDAVTPTPDQDAGSAQIVMAQRCAQAVGYKVCFAPEDNWLFDPRYTPCMQREGVECFYAPFDVGLDNYLGRYGSLFDIVMVYRVNVLHKALPAIRRLAPQALVLFHVSDLHYLRQQRQARLDGDTAALQAAENLKVLEFDMVRESDCTITHSTVEAEILAQEVPEAPVTVWPLMSEVAGTTTPFEARRDICFLGGYRHPPNVDAVFFFVREVLPLIHAERPEIRFIIAGANPTAELLQLASDRIIVTGMVDDLADVFDRSRVFACPLRAGAGAKGKVMSALSYGLPVVSTAIGVEGAGLEADRHVVVADTPEALAAALLRVYDDRLLWQALSDAGQDLVREQFSLAMGKRQLSEAIEKGYRKRLGLLDA</sequence>
<reference evidence="2 3" key="1">
    <citation type="submission" date="2016-10" db="EMBL/GenBank/DDBJ databases">
        <authorList>
            <person name="de Groot N.N."/>
        </authorList>
    </citation>
    <scope>NUCLEOTIDE SEQUENCE [LARGE SCALE GENOMIC DNA]</scope>
    <source>
        <strain evidence="2 3">CPCC 100156</strain>
    </source>
</reference>
<keyword evidence="3" id="KW-1185">Reference proteome</keyword>
<dbReference type="SUPFAM" id="SSF53756">
    <property type="entry name" value="UDP-Glycosyltransferase/glycogen phosphorylase"/>
    <property type="match status" value="1"/>
</dbReference>